<keyword evidence="2" id="KW-0732">Signal</keyword>
<evidence type="ECO:0000256" key="2">
    <source>
        <dbReference type="ARBA" id="ARBA00022729"/>
    </source>
</evidence>
<gene>
    <name evidence="5" type="ORF">Acr_18g0003060</name>
</gene>
<evidence type="ECO:0000313" key="5">
    <source>
        <dbReference type="EMBL" id="GFZ06136.1"/>
    </source>
</evidence>
<dbReference type="OrthoDB" id="1600564at2759"/>
<dbReference type="PANTHER" id="PTHR22835:SF659">
    <property type="entry name" value="GDSL LIPASE_ACYLHYDROLASE, PUTATIVE (AFU_ORTHOLOGUE AFUA_2G00510)-RELATED"/>
    <property type="match status" value="1"/>
</dbReference>
<name>A0A7J0G5T2_9ERIC</name>
<keyword evidence="4" id="KW-0325">Glycoprotein</keyword>
<proteinExistence type="inferred from homology"/>
<organism evidence="5 6">
    <name type="scientific">Actinidia rufa</name>
    <dbReference type="NCBI Taxonomy" id="165716"/>
    <lineage>
        <taxon>Eukaryota</taxon>
        <taxon>Viridiplantae</taxon>
        <taxon>Streptophyta</taxon>
        <taxon>Embryophyta</taxon>
        <taxon>Tracheophyta</taxon>
        <taxon>Spermatophyta</taxon>
        <taxon>Magnoliopsida</taxon>
        <taxon>eudicotyledons</taxon>
        <taxon>Gunneridae</taxon>
        <taxon>Pentapetalae</taxon>
        <taxon>asterids</taxon>
        <taxon>Ericales</taxon>
        <taxon>Actinidiaceae</taxon>
        <taxon>Actinidia</taxon>
    </lineage>
</organism>
<dbReference type="CDD" id="cd01837">
    <property type="entry name" value="SGNH_plant_lipase_like"/>
    <property type="match status" value="1"/>
</dbReference>
<comment type="similarity">
    <text evidence="1">Belongs to the 'GDSL' lipolytic enzyme family.</text>
</comment>
<dbReference type="InterPro" id="IPR036514">
    <property type="entry name" value="SGNH_hydro_sf"/>
</dbReference>
<dbReference type="InterPro" id="IPR001087">
    <property type="entry name" value="GDSL"/>
</dbReference>
<evidence type="ECO:0000256" key="1">
    <source>
        <dbReference type="ARBA" id="ARBA00008668"/>
    </source>
</evidence>
<dbReference type="SUPFAM" id="SSF52266">
    <property type="entry name" value="SGNH hydrolase"/>
    <property type="match status" value="1"/>
</dbReference>
<sequence length="577" mass="63458">MGEIGGNDYKNAFFVRRSLEEMQSFVPSVVDVIAWAINELIELGAMTLMVPGNLPIGCLPVYLTKYTSPNKEDYDPETGCLIWLNEFAEYHNEMLRIELSRIQQQHPHLTIIYADYYNAAMLLYRSPSSHGFSSATTLSACCGAGGPYNFNSSAKCGSLRSRACNDPSSYISWDGRVRVRTLQFIHVYSEANLILSNALLVRLVHICLGPRYTSEYNLHNAILDRHHRSVFLVSTSPLRYESIYSFGDSLADTGNLLLSGAIANPVIGKLPYGETFFKRPTGRCSDGRLVIDFIAEACGLPYVPPYLSLGKGKKVQHGVNFAVAGATALEAQFFYDKGIGQMLWTNHSLSVQLGWFKNLKSTLCNTKKDCGNYFKRSLFLVGEIGGNDYNYAFFAGTSMKQMQAVVPLVVEAIVGATSMLIEEGAAVLVVPGNLPIGCSAVYLTFFESPNKADYDQNGCLKPHNAFSKFHNAHLKLALEKLRQKYPHAKIIYADYYGVAKQMIHAPLHHGLSGALRACCGGGGPYNFNISARCGQTGSKSCTSPSTYGNWDGIHLTEAAYRYIAMGLINGPFTSPPL</sequence>
<dbReference type="Pfam" id="PF00657">
    <property type="entry name" value="Lipase_GDSL"/>
    <property type="match status" value="2"/>
</dbReference>
<reference evidence="5 6" key="1">
    <citation type="submission" date="2019-07" db="EMBL/GenBank/DDBJ databases">
        <title>De Novo Assembly of kiwifruit Actinidia rufa.</title>
        <authorList>
            <person name="Sugita-Konishi S."/>
            <person name="Sato K."/>
            <person name="Mori E."/>
            <person name="Abe Y."/>
            <person name="Kisaki G."/>
            <person name="Hamano K."/>
            <person name="Suezawa K."/>
            <person name="Otani M."/>
            <person name="Fukuda T."/>
            <person name="Manabe T."/>
            <person name="Gomi K."/>
            <person name="Tabuchi M."/>
            <person name="Akimitsu K."/>
            <person name="Kataoka I."/>
        </authorList>
    </citation>
    <scope>NUCLEOTIDE SEQUENCE [LARGE SCALE GENOMIC DNA]</scope>
    <source>
        <strain evidence="6">cv. Fuchu</strain>
    </source>
</reference>
<dbReference type="PANTHER" id="PTHR22835">
    <property type="entry name" value="ZINC FINGER FYVE DOMAIN CONTAINING PROTEIN"/>
    <property type="match status" value="1"/>
</dbReference>
<dbReference type="GO" id="GO:0016788">
    <property type="term" value="F:hydrolase activity, acting on ester bonds"/>
    <property type="evidence" value="ECO:0007669"/>
    <property type="project" value="InterPro"/>
</dbReference>
<keyword evidence="6" id="KW-1185">Reference proteome</keyword>
<evidence type="ECO:0000256" key="4">
    <source>
        <dbReference type="ARBA" id="ARBA00023180"/>
    </source>
</evidence>
<dbReference type="Proteomes" id="UP000585474">
    <property type="component" value="Unassembled WGS sequence"/>
</dbReference>
<evidence type="ECO:0000256" key="3">
    <source>
        <dbReference type="ARBA" id="ARBA00022801"/>
    </source>
</evidence>
<keyword evidence="3 5" id="KW-0378">Hydrolase</keyword>
<protein>
    <submittedName>
        <fullName evidence="5">GDSL-like Lipase/Acylhydrolase superfamily protein</fullName>
    </submittedName>
</protein>
<accession>A0A7J0G5T2</accession>
<evidence type="ECO:0000313" key="6">
    <source>
        <dbReference type="Proteomes" id="UP000585474"/>
    </source>
</evidence>
<dbReference type="Gene3D" id="3.40.50.1110">
    <property type="entry name" value="SGNH hydrolase"/>
    <property type="match status" value="2"/>
</dbReference>
<dbReference type="AlphaFoldDB" id="A0A7J0G5T2"/>
<dbReference type="EMBL" id="BJWL01000018">
    <property type="protein sequence ID" value="GFZ06136.1"/>
    <property type="molecule type" value="Genomic_DNA"/>
</dbReference>
<dbReference type="InterPro" id="IPR035669">
    <property type="entry name" value="SGNH_plant_lipase-like"/>
</dbReference>
<comment type="caution">
    <text evidence="5">The sequence shown here is derived from an EMBL/GenBank/DDBJ whole genome shotgun (WGS) entry which is preliminary data.</text>
</comment>